<evidence type="ECO:0000313" key="3">
    <source>
        <dbReference type="EMBL" id="AWT26986.1"/>
    </source>
</evidence>
<feature type="compositionally biased region" description="Low complexity" evidence="1">
    <location>
        <begin position="51"/>
        <end position="105"/>
    </location>
</feature>
<protein>
    <submittedName>
        <fullName evidence="3">Uncharacterized protein</fullName>
    </submittedName>
</protein>
<proteinExistence type="predicted"/>
<evidence type="ECO:0000256" key="1">
    <source>
        <dbReference type="SAM" id="MobiDB-lite"/>
    </source>
</evidence>
<accession>A0A2Z3YQF5</accession>
<gene>
    <name evidence="3" type="ORF">Csp1_22360</name>
</gene>
<evidence type="ECO:0000256" key="2">
    <source>
        <dbReference type="SAM" id="Phobius"/>
    </source>
</evidence>
<keyword evidence="4" id="KW-1185">Reference proteome</keyword>
<dbReference type="RefSeq" id="WP_110482027.1">
    <property type="nucleotide sequence ID" value="NZ_CP024988.1"/>
</dbReference>
<organism evidence="3 4">
    <name type="scientific">Corynebacterium provencense</name>
    <dbReference type="NCBI Taxonomy" id="1737425"/>
    <lineage>
        <taxon>Bacteria</taxon>
        <taxon>Bacillati</taxon>
        <taxon>Actinomycetota</taxon>
        <taxon>Actinomycetes</taxon>
        <taxon>Mycobacteriales</taxon>
        <taxon>Corynebacteriaceae</taxon>
        <taxon>Corynebacterium</taxon>
    </lineage>
</organism>
<sequence>MTQPAYPGNRPLPPEIYRRRRIAAAVVAVVVLVVLVLVVRAVAGGGDPEGTASSTSVVPSTASSAADRTATTATSTATSTVTSTASSESPASSTAPAGTTTSLAAEPGGECTAEDLVLSVSAGLPTYAAGELPDFYLSVSNPTGSGCAVDLSANPMSFEVYTLSDYARVWADTDCNEPTLTGTLELAAGEERSFALNGWSRTTSSPDQCIDREPAGTGAFLLYGRLGDSTSEPATFNLA</sequence>
<keyword evidence="2" id="KW-1133">Transmembrane helix</keyword>
<name>A0A2Z3YQF5_9CORY</name>
<evidence type="ECO:0000313" key="4">
    <source>
        <dbReference type="Proteomes" id="UP000247696"/>
    </source>
</evidence>
<dbReference type="OrthoDB" id="4772932at2"/>
<dbReference type="Proteomes" id="UP000247696">
    <property type="component" value="Chromosome"/>
</dbReference>
<dbReference type="AlphaFoldDB" id="A0A2Z3YQF5"/>
<dbReference type="EMBL" id="CP024988">
    <property type="protein sequence ID" value="AWT26986.1"/>
    <property type="molecule type" value="Genomic_DNA"/>
</dbReference>
<feature type="region of interest" description="Disordered" evidence="1">
    <location>
        <begin position="48"/>
        <end position="106"/>
    </location>
</feature>
<reference evidence="4" key="1">
    <citation type="submission" date="2017-11" db="EMBL/GenBank/DDBJ databases">
        <title>Otitis media/interna in a cat caused by the recently described species Corynebacterium provencense.</title>
        <authorList>
            <person name="Kittl S."/>
            <person name="Brodard I."/>
            <person name="Rychener L."/>
            <person name="Jores J."/>
            <person name="Roosje P."/>
            <person name="Gobeli Brawand S."/>
        </authorList>
    </citation>
    <scope>NUCLEOTIDE SEQUENCE [LARGE SCALE GENOMIC DNA]</scope>
    <source>
        <strain evidence="4">17KM38</strain>
    </source>
</reference>
<dbReference type="KEGG" id="cpre:Csp1_22360"/>
<keyword evidence="2" id="KW-0812">Transmembrane</keyword>
<dbReference type="STRING" id="1737425.GCA_900049755_01622"/>
<keyword evidence="2" id="KW-0472">Membrane</keyword>
<feature type="transmembrane region" description="Helical" evidence="2">
    <location>
        <begin position="21"/>
        <end position="43"/>
    </location>
</feature>